<comment type="caution">
    <text evidence="19">The sequence shown here is derived from an EMBL/GenBank/DDBJ whole genome shotgun (WGS) entry which is preliminary data.</text>
</comment>
<organism evidence="19 20">
    <name type="scientific">Crenichthys baileyi</name>
    <name type="common">White River springfish</name>
    <dbReference type="NCBI Taxonomy" id="28760"/>
    <lineage>
        <taxon>Eukaryota</taxon>
        <taxon>Metazoa</taxon>
        <taxon>Chordata</taxon>
        <taxon>Craniata</taxon>
        <taxon>Vertebrata</taxon>
        <taxon>Euteleostomi</taxon>
        <taxon>Actinopterygii</taxon>
        <taxon>Neopterygii</taxon>
        <taxon>Teleostei</taxon>
        <taxon>Neoteleostei</taxon>
        <taxon>Acanthomorphata</taxon>
        <taxon>Ovalentaria</taxon>
        <taxon>Atherinomorphae</taxon>
        <taxon>Cyprinodontiformes</taxon>
        <taxon>Goodeidae</taxon>
        <taxon>Crenichthys</taxon>
    </lineage>
</organism>
<evidence type="ECO:0000256" key="14">
    <source>
        <dbReference type="ARBA" id="ARBA00024167"/>
    </source>
</evidence>
<sequence length="599" mass="65107">MAAMITVPSYSPSIWVRMCHALPRLDLSMQMRDNIFAPDSWEYQQTLLVLSSLSAIALIISLLVVLSFLIHYCCCQRGDRSEGSEEEEDDEDGSTGHGYSGKKGRGICCVTWVAVAAVTLCCVAIGIGFYGNSEANDGMYQLTSSLLTANYTLASIDLLVSAASPPGKCHAECISALLDAVCLFVCVGRREGGTECVSAYMWSAPQRKRIRRRCFFWVRGTRRLSENVINLLSSISLARSSDVVGLGNDSSVSGASITPLTPVPPSVVPTVVPTTSLLPNPFTPGWAANTLMVNEDYRWLSYVLLLLLDLIVCLFILLGLAKQARWLLILMTVLAWLALFLSWGSLGLETATVVALSDFCSEPNTFVLNSTQITTGTSSGILLTQSQRALSSIHTHLSSLDRNALPQFPKAEKSLREVQQILNSTEGNFHQLVALLNCRGLNKDYIDSLKGLCYDGMEGLLYLSLYSFLSGLAFTAILCSLPGAWRSFPSESEEYDDSDSESEDPFTSHQARRQASSGSQRGAMAPFYNYPGAGWTPPFSSAPPLPTPNVSSNGNPGYESLPLTDRQSPPPSYSPSMLTGYGGNQSHPNPSHSRNLYSR</sequence>
<evidence type="ECO:0000256" key="9">
    <source>
        <dbReference type="ARBA" id="ARBA00023157"/>
    </source>
</evidence>
<feature type="region of interest" description="Disordered" evidence="18">
    <location>
        <begin position="490"/>
        <end position="522"/>
    </location>
</feature>
<feature type="compositionally biased region" description="Polar residues" evidence="18">
    <location>
        <begin position="584"/>
        <end position="599"/>
    </location>
</feature>
<dbReference type="AlphaFoldDB" id="A0AAV9R0B6"/>
<dbReference type="GO" id="GO:0030868">
    <property type="term" value="C:smooth endoplasmic reticulum membrane"/>
    <property type="evidence" value="ECO:0007669"/>
    <property type="project" value="TreeGrafter"/>
</dbReference>
<feature type="transmembrane region" description="Helical" evidence="17">
    <location>
        <begin position="107"/>
        <end position="130"/>
    </location>
</feature>
<evidence type="ECO:0000256" key="12">
    <source>
        <dbReference type="ARBA" id="ARBA00023214"/>
    </source>
</evidence>
<dbReference type="PANTHER" id="PTHR12424">
    <property type="entry name" value="TWEETY-RELATED"/>
    <property type="match status" value="1"/>
</dbReference>
<dbReference type="Pfam" id="PF04906">
    <property type="entry name" value="Tweety"/>
    <property type="match status" value="2"/>
</dbReference>
<reference evidence="19 20" key="1">
    <citation type="submission" date="2021-06" db="EMBL/GenBank/DDBJ databases">
        <authorList>
            <person name="Palmer J.M."/>
        </authorList>
    </citation>
    <scope>NUCLEOTIDE SEQUENCE [LARGE SCALE GENOMIC DNA]</scope>
    <source>
        <strain evidence="19 20">MEX-2019</strain>
        <tissue evidence="19">Muscle</tissue>
    </source>
</reference>
<evidence type="ECO:0000313" key="19">
    <source>
        <dbReference type="EMBL" id="KAK5603089.1"/>
    </source>
</evidence>
<evidence type="ECO:0000256" key="1">
    <source>
        <dbReference type="ARBA" id="ARBA00004651"/>
    </source>
</evidence>
<comment type="subunit">
    <text evidence="16">Homotetramer; disulfide-linked. Homodimer.</text>
</comment>
<feature type="compositionally biased region" description="Polar residues" evidence="18">
    <location>
        <begin position="505"/>
        <end position="520"/>
    </location>
</feature>
<evidence type="ECO:0000256" key="16">
    <source>
        <dbReference type="ARBA" id="ARBA00047042"/>
    </source>
</evidence>
<evidence type="ECO:0000256" key="7">
    <source>
        <dbReference type="ARBA" id="ARBA00023065"/>
    </source>
</evidence>
<dbReference type="InterPro" id="IPR006990">
    <property type="entry name" value="Tweety"/>
</dbReference>
<feature type="transmembrane region" description="Helical" evidence="17">
    <location>
        <begin position="327"/>
        <end position="346"/>
    </location>
</feature>
<protein>
    <recommendedName>
        <fullName evidence="17">Protein tweety homolog</fullName>
    </recommendedName>
</protein>
<keyword evidence="7 17" id="KW-0406">Ion transport</keyword>
<keyword evidence="8 17" id="KW-0472">Membrane</keyword>
<gene>
    <name evidence="19" type="ORF">CRENBAI_009858</name>
</gene>
<accession>A0AAV9R0B6</accession>
<evidence type="ECO:0000256" key="3">
    <source>
        <dbReference type="ARBA" id="ARBA00022448"/>
    </source>
</evidence>
<keyword evidence="10 17" id="KW-0869">Chloride channel</keyword>
<feature type="compositionally biased region" description="Acidic residues" evidence="18">
    <location>
        <begin position="84"/>
        <end position="93"/>
    </location>
</feature>
<evidence type="ECO:0000256" key="8">
    <source>
        <dbReference type="ARBA" id="ARBA00023136"/>
    </source>
</evidence>
<keyword evidence="20" id="KW-1185">Reference proteome</keyword>
<keyword evidence="9" id="KW-1015">Disulfide bond</keyword>
<dbReference type="PANTHER" id="PTHR12424:SF5">
    <property type="entry name" value="PROTEIN TWEETY HOMOLOG 1"/>
    <property type="match status" value="1"/>
</dbReference>
<keyword evidence="3 17" id="KW-0813">Transport</keyword>
<evidence type="ECO:0000256" key="17">
    <source>
        <dbReference type="RuleBase" id="RU361114"/>
    </source>
</evidence>
<keyword evidence="6 17" id="KW-1133">Transmembrane helix</keyword>
<evidence type="ECO:0000256" key="5">
    <source>
        <dbReference type="ARBA" id="ARBA00022692"/>
    </source>
</evidence>
<feature type="transmembrane region" description="Helical" evidence="17">
    <location>
        <begin position="47"/>
        <end position="70"/>
    </location>
</feature>
<evidence type="ECO:0000256" key="4">
    <source>
        <dbReference type="ARBA" id="ARBA00022475"/>
    </source>
</evidence>
<evidence type="ECO:0000256" key="11">
    <source>
        <dbReference type="ARBA" id="ARBA00023180"/>
    </source>
</evidence>
<comment type="function">
    <text evidence="17">Probable chloride channel.</text>
</comment>
<keyword evidence="12 17" id="KW-0868">Chloride</keyword>
<evidence type="ECO:0000256" key="10">
    <source>
        <dbReference type="ARBA" id="ARBA00023173"/>
    </source>
</evidence>
<dbReference type="GO" id="GO:0034707">
    <property type="term" value="C:chloride channel complex"/>
    <property type="evidence" value="ECO:0007669"/>
    <property type="project" value="UniProtKB-UniRule"/>
</dbReference>
<dbReference type="Proteomes" id="UP001311232">
    <property type="component" value="Unassembled WGS sequence"/>
</dbReference>
<evidence type="ECO:0000256" key="6">
    <source>
        <dbReference type="ARBA" id="ARBA00022989"/>
    </source>
</evidence>
<evidence type="ECO:0000313" key="20">
    <source>
        <dbReference type="Proteomes" id="UP001311232"/>
    </source>
</evidence>
<feature type="region of interest" description="Disordered" evidence="18">
    <location>
        <begin position="81"/>
        <end position="102"/>
    </location>
</feature>
<dbReference type="GO" id="GO:0005886">
    <property type="term" value="C:plasma membrane"/>
    <property type="evidence" value="ECO:0007669"/>
    <property type="project" value="UniProtKB-SubCell"/>
</dbReference>
<feature type="transmembrane region" description="Helical" evidence="17">
    <location>
        <begin position="460"/>
        <end position="481"/>
    </location>
</feature>
<comment type="similarity">
    <text evidence="2 17">Belongs to the tweety family.</text>
</comment>
<keyword evidence="5 17" id="KW-0812">Transmembrane</keyword>
<dbReference type="GO" id="GO:0005229">
    <property type="term" value="F:intracellularly calcium-gated chloride channel activity"/>
    <property type="evidence" value="ECO:0007669"/>
    <property type="project" value="TreeGrafter"/>
</dbReference>
<dbReference type="GO" id="GO:0072320">
    <property type="term" value="F:volume-sensitive chloride channel activity"/>
    <property type="evidence" value="ECO:0007669"/>
    <property type="project" value="TreeGrafter"/>
</dbReference>
<feature type="region of interest" description="Disordered" evidence="18">
    <location>
        <begin position="539"/>
        <end position="599"/>
    </location>
</feature>
<keyword evidence="13 17" id="KW-0407">Ion channel</keyword>
<comment type="subcellular location">
    <subcellularLocation>
        <location evidence="1 17">Cell membrane</location>
        <topology evidence="1 17">Multi-pass membrane protein</topology>
    </subcellularLocation>
</comment>
<keyword evidence="11" id="KW-0325">Glycoprotein</keyword>
<feature type="compositionally biased region" description="Acidic residues" evidence="18">
    <location>
        <begin position="491"/>
        <end position="504"/>
    </location>
</feature>
<evidence type="ECO:0000256" key="13">
    <source>
        <dbReference type="ARBA" id="ARBA00023303"/>
    </source>
</evidence>
<comment type="catalytic activity">
    <reaction evidence="15">
        <text>L-glutamate(out) = L-glutamate(in)</text>
        <dbReference type="Rhea" id="RHEA:66336"/>
        <dbReference type="ChEBI" id="CHEBI:29985"/>
    </reaction>
    <physiologicalReaction direction="right-to-left" evidence="15">
        <dbReference type="Rhea" id="RHEA:66338"/>
    </physiologicalReaction>
</comment>
<dbReference type="EMBL" id="JAHHUM010002595">
    <property type="protein sequence ID" value="KAK5603089.1"/>
    <property type="molecule type" value="Genomic_DNA"/>
</dbReference>
<comment type="catalytic activity">
    <reaction evidence="14">
        <text>chloride(in) = chloride(out)</text>
        <dbReference type="Rhea" id="RHEA:29823"/>
        <dbReference type="ChEBI" id="CHEBI:17996"/>
    </reaction>
</comment>
<keyword evidence="4" id="KW-1003">Cell membrane</keyword>
<evidence type="ECO:0000256" key="2">
    <source>
        <dbReference type="ARBA" id="ARBA00009849"/>
    </source>
</evidence>
<proteinExistence type="inferred from homology"/>
<evidence type="ECO:0000256" key="18">
    <source>
        <dbReference type="SAM" id="MobiDB-lite"/>
    </source>
</evidence>
<name>A0AAV9R0B6_9TELE</name>
<evidence type="ECO:0000256" key="15">
    <source>
        <dbReference type="ARBA" id="ARBA00044642"/>
    </source>
</evidence>
<feature type="transmembrane region" description="Helical" evidence="17">
    <location>
        <begin position="299"/>
        <end position="320"/>
    </location>
</feature>